<dbReference type="OrthoDB" id="2989236at2"/>
<dbReference type="EMBL" id="CP003065">
    <property type="protein sequence ID" value="AEV68080.1"/>
    <property type="molecule type" value="Genomic_DNA"/>
</dbReference>
<dbReference type="InterPro" id="IPR038705">
    <property type="entry name" value="YabP_sf"/>
</dbReference>
<dbReference type="AlphaFoldDB" id="G8M1A4"/>
<dbReference type="HOGENOM" id="CLU_161222_0_0_9"/>
<dbReference type="RefSeq" id="WP_014254693.1">
    <property type="nucleotide sequence ID" value="NC_016627.1"/>
</dbReference>
<dbReference type="KEGG" id="ccl:Clocl_1429"/>
<keyword evidence="2" id="KW-1185">Reference proteome</keyword>
<dbReference type="InterPro" id="IPR022477">
    <property type="entry name" value="Spore_YqfC"/>
</dbReference>
<accession>G8M1A4</accession>
<proteinExistence type="predicted"/>
<dbReference type="Pfam" id="PF07873">
    <property type="entry name" value="YabP"/>
    <property type="match status" value="1"/>
</dbReference>
<reference evidence="2" key="1">
    <citation type="submission" date="2011-12" db="EMBL/GenBank/DDBJ databases">
        <title>Complete sequence of Clostridium clariflavum DSM 19732.</title>
        <authorList>
            <consortium name="US DOE Joint Genome Institute"/>
            <person name="Lucas S."/>
            <person name="Han J."/>
            <person name="Lapidus A."/>
            <person name="Cheng J.-F."/>
            <person name="Goodwin L."/>
            <person name="Pitluck S."/>
            <person name="Peters L."/>
            <person name="Teshima H."/>
            <person name="Detter J.C."/>
            <person name="Han C."/>
            <person name="Tapia R."/>
            <person name="Land M."/>
            <person name="Hauser L."/>
            <person name="Kyrpides N."/>
            <person name="Ivanova N."/>
            <person name="Pagani I."/>
            <person name="Kitzmiller T."/>
            <person name="Lynd L."/>
            <person name="Izquierdo J."/>
            <person name="Woyke T."/>
        </authorList>
    </citation>
    <scope>NUCLEOTIDE SEQUENCE [LARGE SCALE GENOMIC DNA]</scope>
    <source>
        <strain evidence="2">DSM 19732 / NBRC 101661 / EBR45</strain>
    </source>
</reference>
<dbReference type="Gene3D" id="2.60.40.2000">
    <property type="match status" value="1"/>
</dbReference>
<dbReference type="Proteomes" id="UP000005435">
    <property type="component" value="Chromosome"/>
</dbReference>
<evidence type="ECO:0000313" key="1">
    <source>
        <dbReference type="EMBL" id="AEV68080.1"/>
    </source>
</evidence>
<dbReference type="STRING" id="720554.Clocl_1429"/>
<dbReference type="eggNOG" id="ENOG5032ZA5">
    <property type="taxonomic scope" value="Bacteria"/>
</dbReference>
<dbReference type="NCBIfam" id="TIGR02856">
    <property type="entry name" value="spore_yqfC"/>
    <property type="match status" value="1"/>
</dbReference>
<name>G8M1A4_ACECE</name>
<dbReference type="InterPro" id="IPR022476">
    <property type="entry name" value="Spore_YabP/YqfC"/>
</dbReference>
<reference evidence="1 2" key="2">
    <citation type="journal article" date="2012" name="Stand. Genomic Sci.">
        <title>Complete Genome Sequence of Clostridium clariflavum DSM 19732.</title>
        <authorList>
            <person name="Izquierdo J.A."/>
            <person name="Goodwin L."/>
            <person name="Davenport K.W."/>
            <person name="Teshima H."/>
            <person name="Bruce D."/>
            <person name="Detter C."/>
            <person name="Tapia R."/>
            <person name="Han S."/>
            <person name="Land M."/>
            <person name="Hauser L."/>
            <person name="Jeffries C.D."/>
            <person name="Han J."/>
            <person name="Pitluck S."/>
            <person name="Nolan M."/>
            <person name="Chen A."/>
            <person name="Huntemann M."/>
            <person name="Mavromatis K."/>
            <person name="Mikhailova N."/>
            <person name="Liolios K."/>
            <person name="Woyke T."/>
            <person name="Lynd L.R."/>
        </authorList>
    </citation>
    <scope>NUCLEOTIDE SEQUENCE [LARGE SCALE GENOMIC DNA]</scope>
    <source>
        <strain evidence="2">DSM 19732 / NBRC 101661 / EBR45</strain>
    </source>
</reference>
<sequence>MPRKKKIAKKKKNSEKPKVSLKEKMSELFELPKDVVLNVPKLTMVGNGDLLIENFKGIIEYDSDRIRINTNCGIIKITGTGLGIREITSEDLMVNGNITCLEFLR</sequence>
<evidence type="ECO:0000313" key="2">
    <source>
        <dbReference type="Proteomes" id="UP000005435"/>
    </source>
</evidence>
<gene>
    <name evidence="1" type="ordered locus">Clocl_1429</name>
</gene>
<organism evidence="1 2">
    <name type="scientific">Acetivibrio clariflavus (strain DSM 19732 / NBRC 101661 / EBR45)</name>
    <name type="common">Clostridium clariflavum</name>
    <dbReference type="NCBI Taxonomy" id="720554"/>
    <lineage>
        <taxon>Bacteria</taxon>
        <taxon>Bacillati</taxon>
        <taxon>Bacillota</taxon>
        <taxon>Clostridia</taxon>
        <taxon>Eubacteriales</taxon>
        <taxon>Oscillospiraceae</taxon>
        <taxon>Acetivibrio</taxon>
    </lineage>
</organism>
<protein>
    <submittedName>
        <fullName evidence="1">Sporulation protein YqfC</fullName>
    </submittedName>
</protein>